<protein>
    <recommendedName>
        <fullName evidence="2">SUN domain-containing protein</fullName>
    </recommendedName>
</protein>
<dbReference type="InterPro" id="IPR008979">
    <property type="entry name" value="Galactose-bd-like_sf"/>
</dbReference>
<evidence type="ECO:0000313" key="1">
    <source>
        <dbReference type="EMBL" id="CAD8497952.1"/>
    </source>
</evidence>
<reference evidence="1" key="1">
    <citation type="submission" date="2021-01" db="EMBL/GenBank/DDBJ databases">
        <authorList>
            <person name="Corre E."/>
            <person name="Pelletier E."/>
            <person name="Niang G."/>
            <person name="Scheremetjew M."/>
            <person name="Finn R."/>
            <person name="Kale V."/>
            <person name="Holt S."/>
            <person name="Cochrane G."/>
            <person name="Meng A."/>
            <person name="Brown T."/>
            <person name="Cohen L."/>
        </authorList>
    </citation>
    <scope>NUCLEOTIDE SEQUENCE</scope>
    <source>
        <strain evidence="1">CCMP325</strain>
    </source>
</reference>
<dbReference type="EMBL" id="HBEO01026669">
    <property type="protein sequence ID" value="CAD8497952.1"/>
    <property type="molecule type" value="Transcribed_RNA"/>
</dbReference>
<organism evidence="1">
    <name type="scientific">Hanusia phi</name>
    <dbReference type="NCBI Taxonomy" id="3032"/>
    <lineage>
        <taxon>Eukaryota</taxon>
        <taxon>Cryptophyceae</taxon>
        <taxon>Pyrenomonadales</taxon>
        <taxon>Geminigeraceae</taxon>
        <taxon>Hanusia</taxon>
    </lineage>
</organism>
<gene>
    <name evidence="1" type="ORF">HPHI1048_LOCUS17954</name>
</gene>
<dbReference type="SUPFAM" id="SSF49785">
    <property type="entry name" value="Galactose-binding domain-like"/>
    <property type="match status" value="1"/>
</dbReference>
<evidence type="ECO:0008006" key="2">
    <source>
        <dbReference type="Google" id="ProtNLM"/>
    </source>
</evidence>
<sequence>MESLLGEVLECKVSSSISKEFSKDKMLQSDLESCWQSKQGRPQSVTLELTEPRLVEQLHLQFQGGFAAKEIQVHLQREIEEKQKLQHVDTLYPEDNNEMQKFELSQADAFASKRLKLIFPDSTDLFGRVIIYRIDIIGTKSVSNNVK</sequence>
<dbReference type="Gene3D" id="2.60.120.260">
    <property type="entry name" value="Galactose-binding domain-like"/>
    <property type="match status" value="1"/>
</dbReference>
<proteinExistence type="predicted"/>
<dbReference type="AlphaFoldDB" id="A0A7S0EXU0"/>
<name>A0A7S0EXU0_9CRYP</name>
<accession>A0A7S0EXU0</accession>